<keyword evidence="2" id="KW-1133">Transmembrane helix</keyword>
<evidence type="ECO:0000256" key="2">
    <source>
        <dbReference type="SAM" id="Phobius"/>
    </source>
</evidence>
<keyword evidence="4" id="KW-1185">Reference proteome</keyword>
<comment type="caution">
    <text evidence="3">The sequence shown here is derived from an EMBL/GenBank/DDBJ whole genome shotgun (WGS) entry which is preliminary data.</text>
</comment>
<evidence type="ECO:0000313" key="4">
    <source>
        <dbReference type="Proteomes" id="UP001596337"/>
    </source>
</evidence>
<feature type="transmembrane region" description="Helical" evidence="2">
    <location>
        <begin position="78"/>
        <end position="100"/>
    </location>
</feature>
<dbReference type="Proteomes" id="UP001596337">
    <property type="component" value="Unassembled WGS sequence"/>
</dbReference>
<feature type="transmembrane region" description="Helical" evidence="2">
    <location>
        <begin position="141"/>
        <end position="160"/>
    </location>
</feature>
<evidence type="ECO:0008006" key="5">
    <source>
        <dbReference type="Google" id="ProtNLM"/>
    </source>
</evidence>
<accession>A0ABW2C1S5</accession>
<keyword evidence="2" id="KW-0472">Membrane</keyword>
<evidence type="ECO:0000256" key="1">
    <source>
        <dbReference type="SAM" id="MobiDB-lite"/>
    </source>
</evidence>
<keyword evidence="2" id="KW-0812">Transmembrane</keyword>
<sequence length="176" mass="18538">MPAEPHRSGRADERDRPDQRGRHDTLTESDVYHRRPGWPKLLALAVGLLYAAITVTSVISLGATAVGPLGHLHLVADFGVSWFLLAAHGGTAVWGLLAPIRRSATKVFGVALFMAYLGLSAYSIPAVIAEGTYLNVGWGNAIVYVVTSAAGLAIAIGASAGKPFPQEPPPESDEVM</sequence>
<feature type="transmembrane region" description="Helical" evidence="2">
    <location>
        <begin position="107"/>
        <end position="129"/>
    </location>
</feature>
<protein>
    <recommendedName>
        <fullName evidence="5">DUF4383 domain-containing protein</fullName>
    </recommendedName>
</protein>
<reference evidence="4" key="1">
    <citation type="journal article" date="2019" name="Int. J. Syst. Evol. Microbiol.">
        <title>The Global Catalogue of Microorganisms (GCM) 10K type strain sequencing project: providing services to taxonomists for standard genome sequencing and annotation.</title>
        <authorList>
            <consortium name="The Broad Institute Genomics Platform"/>
            <consortium name="The Broad Institute Genome Sequencing Center for Infectious Disease"/>
            <person name="Wu L."/>
            <person name="Ma J."/>
        </authorList>
    </citation>
    <scope>NUCLEOTIDE SEQUENCE [LARGE SCALE GENOMIC DNA]</scope>
    <source>
        <strain evidence="4">KCTC 32255</strain>
    </source>
</reference>
<dbReference type="RefSeq" id="WP_345396968.1">
    <property type="nucleotide sequence ID" value="NZ_BAABLA010000026.1"/>
</dbReference>
<proteinExistence type="predicted"/>
<evidence type="ECO:0000313" key="3">
    <source>
        <dbReference type="EMBL" id="MFC6868883.1"/>
    </source>
</evidence>
<feature type="region of interest" description="Disordered" evidence="1">
    <location>
        <begin position="1"/>
        <end position="28"/>
    </location>
</feature>
<feature type="transmembrane region" description="Helical" evidence="2">
    <location>
        <begin position="41"/>
        <end position="66"/>
    </location>
</feature>
<organism evidence="3 4">
    <name type="scientific">Haloechinothrix salitolerans</name>
    <dbReference type="NCBI Taxonomy" id="926830"/>
    <lineage>
        <taxon>Bacteria</taxon>
        <taxon>Bacillati</taxon>
        <taxon>Actinomycetota</taxon>
        <taxon>Actinomycetes</taxon>
        <taxon>Pseudonocardiales</taxon>
        <taxon>Pseudonocardiaceae</taxon>
        <taxon>Haloechinothrix</taxon>
    </lineage>
</organism>
<name>A0ABW2C1S5_9PSEU</name>
<gene>
    <name evidence="3" type="ORF">ACFQGD_17205</name>
</gene>
<dbReference type="EMBL" id="JBHSXX010000001">
    <property type="protein sequence ID" value="MFC6868883.1"/>
    <property type="molecule type" value="Genomic_DNA"/>
</dbReference>